<dbReference type="PANTHER" id="PTHR10928:SF2">
    <property type="entry name" value="SUPPRESSOR OF FUSED HOMOLOG"/>
    <property type="match status" value="1"/>
</dbReference>
<dbReference type="InterPro" id="IPR007768">
    <property type="entry name" value="Suppressor_of_fused"/>
</dbReference>
<dbReference type="InterPro" id="IPR020941">
    <property type="entry name" value="SUFU-like_domain"/>
</dbReference>
<dbReference type="SUPFAM" id="SSF103359">
    <property type="entry name" value="Suppressor of Fused, N-terminal domain"/>
    <property type="match status" value="1"/>
</dbReference>
<reference evidence="2 3" key="1">
    <citation type="submission" date="2020-08" db="EMBL/GenBank/DDBJ databases">
        <title>Genomic Encyclopedia of Type Strains, Phase III (KMG-III): the genomes of soil and plant-associated and newly described type strains.</title>
        <authorList>
            <person name="Whitman W."/>
        </authorList>
    </citation>
    <scope>NUCLEOTIDE SEQUENCE [LARGE SCALE GENOMIC DNA]</scope>
    <source>
        <strain evidence="2 3">CECT 5862</strain>
    </source>
</reference>
<dbReference type="EMBL" id="JACHXK010000006">
    <property type="protein sequence ID" value="MBB3111032.1"/>
    <property type="molecule type" value="Genomic_DNA"/>
</dbReference>
<evidence type="ECO:0000313" key="3">
    <source>
        <dbReference type="Proteomes" id="UP000570361"/>
    </source>
</evidence>
<dbReference type="RefSeq" id="WP_246427667.1">
    <property type="nucleotide sequence ID" value="NZ_JACHXK010000006.1"/>
</dbReference>
<accession>A0A7W5AYP9</accession>
<name>A0A7W5AYP9_9BACL</name>
<organism evidence="2 3">
    <name type="scientific">Paenibacillus phyllosphaerae</name>
    <dbReference type="NCBI Taxonomy" id="274593"/>
    <lineage>
        <taxon>Bacteria</taxon>
        <taxon>Bacillati</taxon>
        <taxon>Bacillota</taxon>
        <taxon>Bacilli</taxon>
        <taxon>Bacillales</taxon>
        <taxon>Paenibacillaceae</taxon>
        <taxon>Paenibacillus</taxon>
    </lineage>
</organism>
<proteinExistence type="predicted"/>
<dbReference type="AlphaFoldDB" id="A0A7W5AYP9"/>
<sequence length="224" mass="25895">MNGHGMKLEEYRNRASEVEDWAPGWEAIDIVFERLYPGQTPVHYGTELHQRAVFGGENYLDGYSIYDSPNGYKHLVTYGMTELYVEEEAVGGEWSRWGYEMTMKLKEDSIEECLWAINMLSNLAYYTYTQERDLEPLQFVAGRGTSIRTDIESAITALLLVNDTEVEGIDTVHGKVDFVQLVGITQRELEVLREDRNQIGRLIENMKKDNPFLITDMKRTKSYL</sequence>
<evidence type="ECO:0000313" key="2">
    <source>
        <dbReference type="EMBL" id="MBB3111032.1"/>
    </source>
</evidence>
<dbReference type="PANTHER" id="PTHR10928">
    <property type="entry name" value="SUPPRESSOR OF FUSED"/>
    <property type="match status" value="1"/>
</dbReference>
<keyword evidence="3" id="KW-1185">Reference proteome</keyword>
<feature type="domain" description="Suppressor of fused-like" evidence="1">
    <location>
        <begin position="57"/>
        <end position="219"/>
    </location>
</feature>
<dbReference type="InterPro" id="IPR037181">
    <property type="entry name" value="SUFU_N"/>
</dbReference>
<gene>
    <name evidence="2" type="ORF">FHS18_003100</name>
</gene>
<dbReference type="Proteomes" id="UP000570361">
    <property type="component" value="Unassembled WGS sequence"/>
</dbReference>
<protein>
    <recommendedName>
        <fullName evidence="1">Suppressor of fused-like domain-containing protein</fullName>
    </recommendedName>
</protein>
<dbReference type="GO" id="GO:0005737">
    <property type="term" value="C:cytoplasm"/>
    <property type="evidence" value="ECO:0007669"/>
    <property type="project" value="TreeGrafter"/>
</dbReference>
<evidence type="ECO:0000259" key="1">
    <source>
        <dbReference type="Pfam" id="PF05076"/>
    </source>
</evidence>
<dbReference type="Pfam" id="PF05076">
    <property type="entry name" value="SUFU"/>
    <property type="match status" value="1"/>
</dbReference>
<comment type="caution">
    <text evidence="2">The sequence shown here is derived from an EMBL/GenBank/DDBJ whole genome shotgun (WGS) entry which is preliminary data.</text>
</comment>